<dbReference type="SUPFAM" id="SSF56801">
    <property type="entry name" value="Acetyl-CoA synthetase-like"/>
    <property type="match status" value="1"/>
</dbReference>
<sequence>MEKMFWIDPKRNIKKTYKDLVNDLNERSKIVKYIYFANPYEIILALIHSMLIGYKIELLDNDMSKTEIENFGLAYEEVFTEIGVDRVNIKDIHEVFTAIDRNKKNWSLTLYTSGTTGRPKKVVHQLETLGRSVLYGEKYEKNIWAFAYNPTHFAGLQVFLQSFFNRNTIVYIFDLDKSDIQQIFEEYKVTNISATPTFYRSIIPKLKNKNSTIKRMTLGGEKYDASIAKLLKEIFPEAKINNIYASTECGSLFSSNEESFKIKEEHRNKVKISTEGELLIHKVLMGNTGELPLEENWYRTGDIVEVVEESVFRFISRKTEMINIGGYKVNPHEVEEEIMKIPGVQDVLIKSRANRITGNILEAEIVAVKGANVDDLEIYIQKHLKNNLQNWKVPRIFKFVNEIQKTRTGKKVRK</sequence>
<evidence type="ECO:0000259" key="3">
    <source>
        <dbReference type="Pfam" id="PF13193"/>
    </source>
</evidence>
<feature type="domain" description="AMP-dependent synthetase/ligase" evidence="2">
    <location>
        <begin position="103"/>
        <end position="261"/>
    </location>
</feature>
<dbReference type="GO" id="GO:0006631">
    <property type="term" value="P:fatty acid metabolic process"/>
    <property type="evidence" value="ECO:0007669"/>
    <property type="project" value="TreeGrafter"/>
</dbReference>
<dbReference type="InterPro" id="IPR025110">
    <property type="entry name" value="AMP-bd_C"/>
</dbReference>
<proteinExistence type="inferred from homology"/>
<evidence type="ECO:0000313" key="5">
    <source>
        <dbReference type="Proteomes" id="UP000199568"/>
    </source>
</evidence>
<dbReference type="InterPro" id="IPR045851">
    <property type="entry name" value="AMP-bd_C_sf"/>
</dbReference>
<comment type="similarity">
    <text evidence="1">Belongs to the ATP-dependent AMP-binding enzyme family.</text>
</comment>
<dbReference type="CDD" id="cd04433">
    <property type="entry name" value="AFD_class_I"/>
    <property type="match status" value="1"/>
</dbReference>
<dbReference type="GO" id="GO:0031956">
    <property type="term" value="F:medium-chain fatty acid-CoA ligase activity"/>
    <property type="evidence" value="ECO:0007669"/>
    <property type="project" value="TreeGrafter"/>
</dbReference>
<evidence type="ECO:0000256" key="1">
    <source>
        <dbReference type="ARBA" id="ARBA00006432"/>
    </source>
</evidence>
<dbReference type="Pfam" id="PF13193">
    <property type="entry name" value="AMP-binding_C"/>
    <property type="match status" value="1"/>
</dbReference>
<accession>A0A1H9ZVJ1</accession>
<dbReference type="RefSeq" id="WP_090439420.1">
    <property type="nucleotide sequence ID" value="NZ_FOHU01000002.1"/>
</dbReference>
<dbReference type="STRING" id="426128.SAMN05660297_00711"/>
<dbReference type="Gene3D" id="3.30.300.30">
    <property type="match status" value="1"/>
</dbReference>
<dbReference type="PANTHER" id="PTHR43201">
    <property type="entry name" value="ACYL-COA SYNTHETASE"/>
    <property type="match status" value="1"/>
</dbReference>
<dbReference type="PANTHER" id="PTHR43201:SF8">
    <property type="entry name" value="ACYL-COA SYNTHETASE FAMILY MEMBER 3"/>
    <property type="match status" value="1"/>
</dbReference>
<dbReference type="OrthoDB" id="9778383at2"/>
<name>A0A1H9ZVJ1_9FIRM</name>
<dbReference type="EMBL" id="FOHU01000002">
    <property type="protein sequence ID" value="SES84872.1"/>
    <property type="molecule type" value="Genomic_DNA"/>
</dbReference>
<protein>
    <submittedName>
        <fullName evidence="4">AMP-binding enzyme C-terminal domain-containing protein</fullName>
    </submittedName>
</protein>
<dbReference type="InterPro" id="IPR000873">
    <property type="entry name" value="AMP-dep_synth/lig_dom"/>
</dbReference>
<dbReference type="Gene3D" id="3.40.50.12780">
    <property type="entry name" value="N-terminal domain of ligase-like"/>
    <property type="match status" value="1"/>
</dbReference>
<feature type="domain" description="AMP-binding enzyme C-terminal" evidence="3">
    <location>
        <begin position="333"/>
        <end position="410"/>
    </location>
</feature>
<gene>
    <name evidence="4" type="ORF">SAMN05660297_00711</name>
</gene>
<reference evidence="4 5" key="1">
    <citation type="submission" date="2016-10" db="EMBL/GenBank/DDBJ databases">
        <authorList>
            <person name="de Groot N.N."/>
        </authorList>
    </citation>
    <scope>NUCLEOTIDE SEQUENCE [LARGE SCALE GENOMIC DNA]</scope>
    <source>
        <strain evidence="4 5">DSM 18979</strain>
    </source>
</reference>
<dbReference type="InterPro" id="IPR042099">
    <property type="entry name" value="ANL_N_sf"/>
</dbReference>
<keyword evidence="5" id="KW-1185">Reference proteome</keyword>
<dbReference type="AlphaFoldDB" id="A0A1H9ZVJ1"/>
<evidence type="ECO:0000259" key="2">
    <source>
        <dbReference type="Pfam" id="PF00501"/>
    </source>
</evidence>
<dbReference type="Pfam" id="PF00501">
    <property type="entry name" value="AMP-binding"/>
    <property type="match status" value="1"/>
</dbReference>
<organism evidence="4 5">
    <name type="scientific">Natronincola peptidivorans</name>
    <dbReference type="NCBI Taxonomy" id="426128"/>
    <lineage>
        <taxon>Bacteria</taxon>
        <taxon>Bacillati</taxon>
        <taxon>Bacillota</taxon>
        <taxon>Clostridia</taxon>
        <taxon>Peptostreptococcales</taxon>
        <taxon>Natronincolaceae</taxon>
        <taxon>Natronincola</taxon>
    </lineage>
</organism>
<evidence type="ECO:0000313" key="4">
    <source>
        <dbReference type="EMBL" id="SES84872.1"/>
    </source>
</evidence>
<dbReference type="Proteomes" id="UP000199568">
    <property type="component" value="Unassembled WGS sequence"/>
</dbReference>